<comment type="caution">
    <text evidence="2">The sequence shown here is derived from an EMBL/GenBank/DDBJ whole genome shotgun (WGS) entry which is preliminary data.</text>
</comment>
<name>A0A2U1NVS0_ARTAN</name>
<dbReference type="Proteomes" id="UP000245207">
    <property type="component" value="Unassembled WGS sequence"/>
</dbReference>
<keyword evidence="2" id="KW-0808">Transferase</keyword>
<protein>
    <submittedName>
        <fullName evidence="2">Reverse transcriptase domain, Reverse transcriptase zinc-binding domain protein</fullName>
    </submittedName>
</protein>
<dbReference type="Pfam" id="PF13966">
    <property type="entry name" value="zf-RVT"/>
    <property type="match status" value="2"/>
</dbReference>
<dbReference type="InterPro" id="IPR026960">
    <property type="entry name" value="RVT-Znf"/>
</dbReference>
<dbReference type="AlphaFoldDB" id="A0A2U1NVS0"/>
<feature type="domain" description="Reverse transcriptase zinc-binding" evidence="1">
    <location>
        <begin position="76"/>
        <end position="140"/>
    </location>
</feature>
<keyword evidence="2" id="KW-0695">RNA-directed DNA polymerase</keyword>
<evidence type="ECO:0000259" key="1">
    <source>
        <dbReference type="Pfam" id="PF13966"/>
    </source>
</evidence>
<proteinExistence type="predicted"/>
<sequence length="384" mass="44597">MYKYGTGVWARIVKSINSLNEKGTIPFSSLKRKVNDGTGEATDEWQWNVLNQNLFTVKHTRLHVDQLILPSEAPATRWCKSNPKKVNILVWRILRDRIPSRWNLSRKGVELSSLACPICSKHLETSHHLFWTCDLASAIWDLTFKWVDHYPNAMSSLKEVFSWLDNLNIRASRKLVLESIIGVKRSNRLEINQDCLVSEKWNGEWIWSWSRPIRGGTIGSHLEELQNLVSNVHLGEATDEWQWNVLNQNLFTVKHTRLHVDQLILPSEAPATRWCKSNPKKVNILVWRILRDRIPSRWNLSRKGVELSSLACPICSKHPETSHHLFWTCDLASAIWDLTFKWVDHYPNAMSSLTEVFSWLDNLNIRASRKLVLESIIGVFVWVI</sequence>
<accession>A0A2U1NVS0</accession>
<gene>
    <name evidence="2" type="ORF">CTI12_AA205130</name>
</gene>
<keyword evidence="2" id="KW-0548">Nucleotidyltransferase</keyword>
<dbReference type="PANTHER" id="PTHR36617">
    <property type="entry name" value="PROTEIN, PUTATIVE-RELATED"/>
    <property type="match status" value="1"/>
</dbReference>
<dbReference type="OrthoDB" id="1436411at2759"/>
<reference evidence="2 3" key="1">
    <citation type="journal article" date="2018" name="Mol. Plant">
        <title>The genome of Artemisia annua provides insight into the evolution of Asteraceae family and artemisinin biosynthesis.</title>
        <authorList>
            <person name="Shen Q."/>
            <person name="Zhang L."/>
            <person name="Liao Z."/>
            <person name="Wang S."/>
            <person name="Yan T."/>
            <person name="Shi P."/>
            <person name="Liu M."/>
            <person name="Fu X."/>
            <person name="Pan Q."/>
            <person name="Wang Y."/>
            <person name="Lv Z."/>
            <person name="Lu X."/>
            <person name="Zhang F."/>
            <person name="Jiang W."/>
            <person name="Ma Y."/>
            <person name="Chen M."/>
            <person name="Hao X."/>
            <person name="Li L."/>
            <person name="Tang Y."/>
            <person name="Lv G."/>
            <person name="Zhou Y."/>
            <person name="Sun X."/>
            <person name="Brodelius P.E."/>
            <person name="Rose J.K.C."/>
            <person name="Tang K."/>
        </authorList>
    </citation>
    <scope>NUCLEOTIDE SEQUENCE [LARGE SCALE GENOMIC DNA]</scope>
    <source>
        <strain evidence="3">cv. Huhao1</strain>
        <tissue evidence="2">Leaf</tissue>
    </source>
</reference>
<feature type="domain" description="Reverse transcriptase zinc-binding" evidence="1">
    <location>
        <begin position="272"/>
        <end position="336"/>
    </location>
</feature>
<keyword evidence="3" id="KW-1185">Reference proteome</keyword>
<dbReference type="PANTHER" id="PTHR36617:SF16">
    <property type="entry name" value="OS04G0516500 PROTEIN"/>
    <property type="match status" value="1"/>
</dbReference>
<evidence type="ECO:0000313" key="3">
    <source>
        <dbReference type="Proteomes" id="UP000245207"/>
    </source>
</evidence>
<dbReference type="GO" id="GO:0003964">
    <property type="term" value="F:RNA-directed DNA polymerase activity"/>
    <property type="evidence" value="ECO:0007669"/>
    <property type="project" value="UniProtKB-KW"/>
</dbReference>
<evidence type="ECO:0000313" key="2">
    <source>
        <dbReference type="EMBL" id="PWA77606.1"/>
    </source>
</evidence>
<dbReference type="EMBL" id="PKPP01002101">
    <property type="protein sequence ID" value="PWA77606.1"/>
    <property type="molecule type" value="Genomic_DNA"/>
</dbReference>
<organism evidence="2 3">
    <name type="scientific">Artemisia annua</name>
    <name type="common">Sweet wormwood</name>
    <dbReference type="NCBI Taxonomy" id="35608"/>
    <lineage>
        <taxon>Eukaryota</taxon>
        <taxon>Viridiplantae</taxon>
        <taxon>Streptophyta</taxon>
        <taxon>Embryophyta</taxon>
        <taxon>Tracheophyta</taxon>
        <taxon>Spermatophyta</taxon>
        <taxon>Magnoliopsida</taxon>
        <taxon>eudicotyledons</taxon>
        <taxon>Gunneridae</taxon>
        <taxon>Pentapetalae</taxon>
        <taxon>asterids</taxon>
        <taxon>campanulids</taxon>
        <taxon>Asterales</taxon>
        <taxon>Asteraceae</taxon>
        <taxon>Asteroideae</taxon>
        <taxon>Anthemideae</taxon>
        <taxon>Artemisiinae</taxon>
        <taxon>Artemisia</taxon>
    </lineage>
</organism>